<dbReference type="Proteomes" id="UP000033618">
    <property type="component" value="Unassembled WGS sequence"/>
</dbReference>
<keyword evidence="1" id="KW-0732">Signal</keyword>
<evidence type="ECO:0000313" key="3">
    <source>
        <dbReference type="Proteomes" id="UP000033618"/>
    </source>
</evidence>
<feature type="signal peptide" evidence="1">
    <location>
        <begin position="1"/>
        <end position="19"/>
    </location>
</feature>
<accession>A0A0F5K339</accession>
<dbReference type="PROSITE" id="PS51257">
    <property type="entry name" value="PROKAR_LIPOPROTEIN"/>
    <property type="match status" value="1"/>
</dbReference>
<proteinExistence type="predicted"/>
<evidence type="ECO:0000313" key="2">
    <source>
        <dbReference type="EMBL" id="KKB64511.1"/>
    </source>
</evidence>
<evidence type="ECO:0008006" key="4">
    <source>
        <dbReference type="Google" id="ProtNLM"/>
    </source>
</evidence>
<comment type="caution">
    <text evidence="2">The sequence shown here is derived from an EMBL/GenBank/DDBJ whole genome shotgun (WGS) entry which is preliminary data.</text>
</comment>
<feature type="chain" id="PRO_5002490407" description="Lipoprotein" evidence="1">
    <location>
        <begin position="20"/>
        <end position="85"/>
    </location>
</feature>
<dbReference type="PATRIC" id="fig|28092.6.peg.1295"/>
<reference evidence="2 3" key="1">
    <citation type="submission" date="2015-03" db="EMBL/GenBank/DDBJ databases">
        <title>Draft Genome Sequence of Burkholderia andropogonis type strain ICMP2807, isolated from Sorghum bicolor.</title>
        <authorList>
            <person name="Lopes-Santos L."/>
            <person name="Castro D.B."/>
            <person name="Ottoboni L.M."/>
            <person name="Park D."/>
            <person name="Weirc B.S."/>
            <person name="Destefano S.A."/>
        </authorList>
    </citation>
    <scope>NUCLEOTIDE SEQUENCE [LARGE SCALE GENOMIC DNA]</scope>
    <source>
        <strain evidence="2 3">ICMP2807</strain>
    </source>
</reference>
<name>A0A0F5K339_9BURK</name>
<sequence>MVRAAATTMLAAMTLAGLGACSSGPALFTSDGRPTQQISCNGGSFVECQRRAQVACGDGGYDTLSQQTGQQNTMVIACKRIQRSY</sequence>
<protein>
    <recommendedName>
        <fullName evidence="4">Lipoprotein</fullName>
    </recommendedName>
</protein>
<dbReference type="EMBL" id="LAQU01000004">
    <property type="protein sequence ID" value="KKB64511.1"/>
    <property type="molecule type" value="Genomic_DNA"/>
</dbReference>
<dbReference type="AlphaFoldDB" id="A0A0F5K339"/>
<gene>
    <name evidence="2" type="ORF">WM40_05435</name>
</gene>
<evidence type="ECO:0000256" key="1">
    <source>
        <dbReference type="SAM" id="SignalP"/>
    </source>
</evidence>
<keyword evidence="3" id="KW-1185">Reference proteome</keyword>
<organism evidence="2 3">
    <name type="scientific">Robbsia andropogonis</name>
    <dbReference type="NCBI Taxonomy" id="28092"/>
    <lineage>
        <taxon>Bacteria</taxon>
        <taxon>Pseudomonadati</taxon>
        <taxon>Pseudomonadota</taxon>
        <taxon>Betaproteobacteria</taxon>
        <taxon>Burkholderiales</taxon>
        <taxon>Burkholderiaceae</taxon>
        <taxon>Robbsia</taxon>
    </lineage>
</organism>